<dbReference type="InterPro" id="IPR006076">
    <property type="entry name" value="FAD-dep_OxRdtase"/>
</dbReference>
<evidence type="ECO:0000256" key="2">
    <source>
        <dbReference type="ARBA" id="ARBA00010989"/>
    </source>
</evidence>
<feature type="domain" description="FAD dependent oxidoreductase" evidence="6">
    <location>
        <begin position="42"/>
        <end position="292"/>
    </location>
</feature>
<reference evidence="7 8" key="1">
    <citation type="submission" date="2017-06" db="EMBL/GenBank/DDBJ databases">
        <title>Ant-infecting Ophiocordyceps genomes reveal a high diversity of potential behavioral manipulation genes and a possible major role for enterotoxins.</title>
        <authorList>
            <person name="De Bekker C."/>
            <person name="Evans H.C."/>
            <person name="Brachmann A."/>
            <person name="Hughes D.P."/>
        </authorList>
    </citation>
    <scope>NUCLEOTIDE SEQUENCE [LARGE SCALE GENOMIC DNA]</scope>
    <source>
        <strain evidence="7 8">1348a</strain>
    </source>
</reference>
<comment type="similarity">
    <text evidence="2">Belongs to the MSOX/MTOX family.</text>
</comment>
<keyword evidence="3" id="KW-0285">Flavoprotein</keyword>
<dbReference type="Pfam" id="PF01266">
    <property type="entry name" value="DAO"/>
    <property type="match status" value="1"/>
</dbReference>
<evidence type="ECO:0000256" key="3">
    <source>
        <dbReference type="ARBA" id="ARBA00022630"/>
    </source>
</evidence>
<sequence>MLRVQPSDTLSSLELETLANMARDGLGDLQFVASNAQDVERALGQGWAAKLLEFRNQDGKVFEAVLDSMAGYTRCGEACAYFQRLAAAQGVVFRFGSQEGCFDALITEQQDKGEKATGIVTKDGKKHFADTVVIAAGSFSTQILPQLSYHLESSAGSIATFKIEPSNTALWHKYSPQNFPVVTWKSLPRTDGKDVGSIYALPRTEDGLLKIGYRGIKFTNFQPAPECASFSQQGMWSIPLPREQSQQLPAEAVDAIKRFVSMFLPEFDRVPFHSTRLCWYTDTLDNSFLVRRFFARFPCVRSS</sequence>
<evidence type="ECO:0000256" key="4">
    <source>
        <dbReference type="ARBA" id="ARBA00022827"/>
    </source>
</evidence>
<evidence type="ECO:0000256" key="5">
    <source>
        <dbReference type="ARBA" id="ARBA00023002"/>
    </source>
</evidence>
<dbReference type="GO" id="GO:0050660">
    <property type="term" value="F:flavin adenine dinucleotide binding"/>
    <property type="evidence" value="ECO:0007669"/>
    <property type="project" value="InterPro"/>
</dbReference>
<organism evidence="7 8">
    <name type="scientific">Ophiocordyceps australis</name>
    <dbReference type="NCBI Taxonomy" id="1399860"/>
    <lineage>
        <taxon>Eukaryota</taxon>
        <taxon>Fungi</taxon>
        <taxon>Dikarya</taxon>
        <taxon>Ascomycota</taxon>
        <taxon>Pezizomycotina</taxon>
        <taxon>Sordariomycetes</taxon>
        <taxon>Hypocreomycetidae</taxon>
        <taxon>Hypocreales</taxon>
        <taxon>Ophiocordycipitaceae</taxon>
        <taxon>Ophiocordyceps</taxon>
    </lineage>
</organism>
<keyword evidence="5" id="KW-0560">Oxidoreductase</keyword>
<dbReference type="Gene3D" id="3.30.9.10">
    <property type="entry name" value="D-Amino Acid Oxidase, subunit A, domain 2"/>
    <property type="match status" value="1"/>
</dbReference>
<evidence type="ECO:0000259" key="6">
    <source>
        <dbReference type="Pfam" id="PF01266"/>
    </source>
</evidence>
<comment type="caution">
    <text evidence="7">The sequence shown here is derived from an EMBL/GenBank/DDBJ whole genome shotgun (WGS) entry which is preliminary data.</text>
</comment>
<dbReference type="AlphaFoldDB" id="A0A2C5YE26"/>
<name>A0A2C5YE26_9HYPO</name>
<evidence type="ECO:0000256" key="1">
    <source>
        <dbReference type="ARBA" id="ARBA00001974"/>
    </source>
</evidence>
<dbReference type="PANTHER" id="PTHR10961:SF15">
    <property type="entry name" value="FAD DEPENDENT OXIDOREDUCTASE DOMAIN-CONTAINING PROTEIN"/>
    <property type="match status" value="1"/>
</dbReference>
<dbReference type="GO" id="GO:0008115">
    <property type="term" value="F:sarcosine oxidase activity"/>
    <property type="evidence" value="ECO:0007669"/>
    <property type="project" value="TreeGrafter"/>
</dbReference>
<gene>
    <name evidence="7" type="ORF">CDD82_1662</name>
</gene>
<comment type="cofactor">
    <cofactor evidence="1">
        <name>FAD</name>
        <dbReference type="ChEBI" id="CHEBI:57692"/>
    </cofactor>
</comment>
<protein>
    <recommendedName>
        <fullName evidence="6">FAD dependent oxidoreductase domain-containing protein</fullName>
    </recommendedName>
</protein>
<accession>A0A2C5YE26</accession>
<dbReference type="PANTHER" id="PTHR10961">
    <property type="entry name" value="PEROXISOMAL SARCOSINE OXIDASE"/>
    <property type="match status" value="1"/>
</dbReference>
<dbReference type="InterPro" id="IPR036188">
    <property type="entry name" value="FAD/NAD-bd_sf"/>
</dbReference>
<proteinExistence type="inferred from homology"/>
<dbReference type="OrthoDB" id="2219495at2759"/>
<evidence type="ECO:0000313" key="7">
    <source>
        <dbReference type="EMBL" id="PHH65542.1"/>
    </source>
</evidence>
<dbReference type="Proteomes" id="UP000224854">
    <property type="component" value="Unassembled WGS sequence"/>
</dbReference>
<dbReference type="EMBL" id="NJEU01001516">
    <property type="protein sequence ID" value="PHH65542.1"/>
    <property type="molecule type" value="Genomic_DNA"/>
</dbReference>
<keyword evidence="8" id="KW-1185">Reference proteome</keyword>
<keyword evidence="4" id="KW-0274">FAD</keyword>
<dbReference type="InterPro" id="IPR045170">
    <property type="entry name" value="MTOX"/>
</dbReference>
<dbReference type="SUPFAM" id="SSF51905">
    <property type="entry name" value="FAD/NAD(P)-binding domain"/>
    <property type="match status" value="1"/>
</dbReference>
<evidence type="ECO:0000313" key="8">
    <source>
        <dbReference type="Proteomes" id="UP000224854"/>
    </source>
</evidence>